<evidence type="ECO:0000313" key="2">
    <source>
        <dbReference type="Proteomes" id="UP001140096"/>
    </source>
</evidence>
<protein>
    <submittedName>
        <fullName evidence="1">Uncharacterized protein</fullName>
    </submittedName>
</protein>
<gene>
    <name evidence="1" type="ORF">H4S07_004296</name>
</gene>
<proteinExistence type="predicted"/>
<sequence>MRDKKLAGLLSCPPETQCEAVERLVKQGKASLKTLKSLRGQLAPLVAQDLCNQLVTQGEIQCQNTAYHCEDGDGPFASSVGSELAKLMAGINTKWLAVVASGPKVDGGALVVVGNDEAIIIDAVERLKLLLGTCKGGISHGTWRGKAASFSQLAKLNISAQSLALDSSNVL</sequence>
<keyword evidence="2" id="KW-1185">Reference proteome</keyword>
<organism evidence="1 2">
    <name type="scientific">Coemansia furcata</name>
    <dbReference type="NCBI Taxonomy" id="417177"/>
    <lineage>
        <taxon>Eukaryota</taxon>
        <taxon>Fungi</taxon>
        <taxon>Fungi incertae sedis</taxon>
        <taxon>Zoopagomycota</taxon>
        <taxon>Kickxellomycotina</taxon>
        <taxon>Kickxellomycetes</taxon>
        <taxon>Kickxellales</taxon>
        <taxon>Kickxellaceae</taxon>
        <taxon>Coemansia</taxon>
    </lineage>
</organism>
<comment type="caution">
    <text evidence="1">The sequence shown here is derived from an EMBL/GenBank/DDBJ whole genome shotgun (WGS) entry which is preliminary data.</text>
</comment>
<name>A0ACC1LAB8_9FUNG</name>
<dbReference type="EMBL" id="JANBUP010001686">
    <property type="protein sequence ID" value="KAJ2804149.1"/>
    <property type="molecule type" value="Genomic_DNA"/>
</dbReference>
<reference evidence="1" key="1">
    <citation type="submission" date="2022-07" db="EMBL/GenBank/DDBJ databases">
        <title>Phylogenomic reconstructions and comparative analyses of Kickxellomycotina fungi.</title>
        <authorList>
            <person name="Reynolds N.K."/>
            <person name="Stajich J.E."/>
            <person name="Barry K."/>
            <person name="Grigoriev I.V."/>
            <person name="Crous P."/>
            <person name="Smith M.E."/>
        </authorList>
    </citation>
    <scope>NUCLEOTIDE SEQUENCE</scope>
    <source>
        <strain evidence="1">CBS 102833</strain>
    </source>
</reference>
<dbReference type="Proteomes" id="UP001140096">
    <property type="component" value="Unassembled WGS sequence"/>
</dbReference>
<evidence type="ECO:0000313" key="1">
    <source>
        <dbReference type="EMBL" id="KAJ2804149.1"/>
    </source>
</evidence>
<accession>A0ACC1LAB8</accession>